<reference evidence="2" key="1">
    <citation type="journal article" date="2014" name="Int. J. Syst. Evol. Microbiol.">
        <title>Complete genome sequence of Corynebacterium casei LMG S-19264T (=DSM 44701T), isolated from a smear-ripened cheese.</title>
        <authorList>
            <consortium name="US DOE Joint Genome Institute (JGI-PGF)"/>
            <person name="Walter F."/>
            <person name="Albersmeier A."/>
            <person name="Kalinowski J."/>
            <person name="Ruckert C."/>
        </authorList>
    </citation>
    <scope>NUCLEOTIDE SEQUENCE</scope>
    <source>
        <strain evidence="2">JCM 4125</strain>
    </source>
</reference>
<evidence type="ECO:0000259" key="1">
    <source>
        <dbReference type="PROSITE" id="PS50075"/>
    </source>
</evidence>
<dbReference type="PROSITE" id="PS50075">
    <property type="entry name" value="CARRIER"/>
    <property type="match status" value="1"/>
</dbReference>
<dbReference type="Gene3D" id="1.10.1200.10">
    <property type="entry name" value="ACP-like"/>
    <property type="match status" value="1"/>
</dbReference>
<keyword evidence="3" id="KW-1185">Reference proteome</keyword>
<gene>
    <name evidence="2" type="ORF">GCM10010226_60540</name>
</gene>
<sequence>MTTSTLPLADVLLDILRTDYEVPEATDVDTNFESLEFDSLVLVEFAVALSRRFDVDIEDHELQEAGTIAGTVELLKSKGIQG</sequence>
<dbReference type="InterPro" id="IPR036736">
    <property type="entry name" value="ACP-like_sf"/>
</dbReference>
<dbReference type="RefSeq" id="WP_189714868.1">
    <property type="nucleotide sequence ID" value="NZ_BMSA01000021.1"/>
</dbReference>
<dbReference type="EMBL" id="BMSA01000021">
    <property type="protein sequence ID" value="GGT74497.1"/>
    <property type="molecule type" value="Genomic_DNA"/>
</dbReference>
<proteinExistence type="predicted"/>
<evidence type="ECO:0000313" key="2">
    <source>
        <dbReference type="EMBL" id="GGT74497.1"/>
    </source>
</evidence>
<name>A0A918LY90_9ACTN</name>
<dbReference type="AlphaFoldDB" id="A0A918LY90"/>
<dbReference type="InterPro" id="IPR009081">
    <property type="entry name" value="PP-bd_ACP"/>
</dbReference>
<protein>
    <recommendedName>
        <fullName evidence="1">Carrier domain-containing protein</fullName>
    </recommendedName>
</protein>
<comment type="caution">
    <text evidence="2">The sequence shown here is derived from an EMBL/GenBank/DDBJ whole genome shotgun (WGS) entry which is preliminary data.</text>
</comment>
<organism evidence="2 3">
    <name type="scientific">Streptomyces phaeofaciens</name>
    <dbReference type="NCBI Taxonomy" id="68254"/>
    <lineage>
        <taxon>Bacteria</taxon>
        <taxon>Bacillati</taxon>
        <taxon>Actinomycetota</taxon>
        <taxon>Actinomycetes</taxon>
        <taxon>Kitasatosporales</taxon>
        <taxon>Streptomycetaceae</taxon>
        <taxon>Streptomyces</taxon>
    </lineage>
</organism>
<reference evidence="2" key="2">
    <citation type="submission" date="2020-09" db="EMBL/GenBank/DDBJ databases">
        <authorList>
            <person name="Sun Q."/>
            <person name="Ohkuma M."/>
        </authorList>
    </citation>
    <scope>NUCLEOTIDE SEQUENCE</scope>
    <source>
        <strain evidence="2">JCM 4125</strain>
    </source>
</reference>
<feature type="domain" description="Carrier" evidence="1">
    <location>
        <begin position="1"/>
        <end position="79"/>
    </location>
</feature>
<accession>A0A918LY90</accession>
<dbReference type="Proteomes" id="UP000646776">
    <property type="component" value="Unassembled WGS sequence"/>
</dbReference>
<dbReference type="Pfam" id="PF00550">
    <property type="entry name" value="PP-binding"/>
    <property type="match status" value="1"/>
</dbReference>
<evidence type="ECO:0000313" key="3">
    <source>
        <dbReference type="Proteomes" id="UP000646776"/>
    </source>
</evidence>
<dbReference type="SUPFAM" id="SSF47336">
    <property type="entry name" value="ACP-like"/>
    <property type="match status" value="1"/>
</dbReference>